<keyword evidence="2" id="KW-0882">Thioester bond</keyword>
<feature type="domain" description="Alpha-2-macroglobulin bait region" evidence="6">
    <location>
        <begin position="436"/>
        <end position="563"/>
    </location>
</feature>
<evidence type="ECO:0008006" key="10">
    <source>
        <dbReference type="Google" id="ProtNLM"/>
    </source>
</evidence>
<sequence length="2094" mass="235298">MKFPFVFWLIYSTSVLVSAKSSAAPFVLLPSSFRVNASNTIVVAPLKGKHENVDILITVTGYMNAKSSLIFTKKYSARKTGAPHSASFDITNIMEKAQVTVNVQGHKTFECEVGVKPNLAAIHIHTDKPTYYSGETVRVRALPLTYEGVVYDGMIEFILVNPDGFELVKKCNRTSQDYIGLTFELPKHLFYGDWRVLARPQGINDKDTTYDVIFQVKDYVLPPFKIIISISEGQPIDSTEIGVEARYYYGVSVSGSLTLYCSTQKSEYDLSKSMRLLQSQITDGVWQKPVNLSACFSGDHRRDTIISVEIRDKGKGSRGESAVILDPLAPGFEIVPLRALFNERTKDILITTNSNGATNGAMLGVTFHCLGDVAQSSKNAETYVGEVFVFPKPTDWVRCHVIMVQAARHLGTMKSRTKTMMLPKISEVPSMEPSWIAVSSPRAEYVVGETMEVTLPKAMARSLNYFVLCNGRSTLASGQIRNDGILIIEITTAMTGRCILFVYTLDNKPTTDMIQFTVIERCQATTLSSHNVIKPGSSVTFTLNGDPHGIAFMRAMDDRLNVLEMTNDAIQTKIWDFGMFHRPELKGDQAKLLNFVAFKEVKKALVLSCSLAASSYFQRFGKCPDAQVSQSALSNFCSNVMLARCMNPEQPTVAISTACDPKNPRNCGSLLRKTSSTFEHTSPVRADLDTKDSFVDLLSDDFEAENDSKRKLRERFHQVWLFDTFSLGASGTISKTLKAPDTVGKWSVSSVFWTRGQHNLCWAPVVQIISKKDIFLEIDVPKSVFVNETITAKVSVIAQNLVRERRYSVCLSDISRKICVDLGSFGQLGQPSYSRVVVSPSQPIDTKTFTLKFLSTGLTTVMFQLREETTFPGKHHCELGEVYDSVRLSIFIARRDETEDVYKRLIIDTSKSLNDVKKRSSEEDAVSQRDIFHVVEYSSPLNADVLITDVHTNVPDADAVYSFTIDISSFLPLQPLNFIVRRNCRSLDCEHAFLSDVLKQLSVELYQFKRINMFQNTEVRALEASGDRIGSLISDMLRFSDCRNESTCGYSEYMAPRKPEERSIALTAIATSLLCESSSDSHLICGGIRFLIQSFMKEWKEDDIDLRDLVYLVHAMDREWFVKALLLQVSRDCAVYQCVKDDDAWFRLLFSFYSIDENWKWDIRSLAALAYMGTNATSEVMRIKMAGLAKRHMLPYWNAAASTYFPESNSLDYFNGAKRAKSNDVLVNALGILAFVSVGAEGRNVDWDPLANWLYEQQFQDGTYENAIDTYFASRALFEYRFRKVGIRNNEAVTIIVRCTGCETRTVNVNEAATEIYLPAHTRHLTLESKGHGKVMVGMRLVARKRQRSRRGLTQDDYYPVRISVTQERVYKGAIRQTVCLRVLSPLVKIVELTHGLYTGYSAASNNISILPNSTSLTFVSLPIVSSFAAHFVLNGFQHNKALCYAVGVTEPEHSHEPFHLAPVAITARHPVDDVIGLALISHPDQNPRKRRDKRQLGHKQCSEPDLNRNRREITEEFIDTVCFQGGQCSCAESTCGVKCGFCARDSNSDIKAFISEPENFGAFLRVQFVNRVLIANSFYTHLSTEVREKRGEAKHLISEKLGIWLRECNPRCVVKAPAINDSFFLLGEASAISVDGLGVQQYVLRSLDRFERATEACTALASVIVLKFLWITNYYQDNTQAVFGPTCYGDVSKVAGLTVDFDLLQFNLWADVAVDYETSNIVQMMTRSTFNIGENILATLKAADWNQIAIINCFDCYPEASDVQSRQYNVSTYLSDRGISILAQLEISKYWDEPRLADAVGNLSQICRVILPLIGGKLLDYVPFLKAMNSTGHLNAEYSILIILWDYQIDRGLYPWEGNPTMLTLFNRTYVLENDAFDKSRVQQFVYQNNVGSSANLLQTLELYESLFVYANILHTKYESDHSGQYNATTLRNLITFIQGPFGVIFFSNNTQRIAPFSLAYINDSGYNFITKLDVDRDYASGKEDHCLNLNLTGTNLHLREDIPACGFKGEMCDQTGTVCVIFIMIAAVALCIGIFFSFRKIKHIESMQMPWAIAYSTLKFIDLDISAHGSQQLSILSLNEHMETKVGNRLFV</sequence>
<feature type="signal peptide" evidence="5">
    <location>
        <begin position="1"/>
        <end position="19"/>
    </location>
</feature>
<comment type="caution">
    <text evidence="8">The sequence shown here is derived from an EMBL/GenBank/DDBJ whole genome shotgun (WGS) entry which is preliminary data.</text>
</comment>
<dbReference type="EMBL" id="JAVFWL010000006">
    <property type="protein sequence ID" value="KAK6759261.1"/>
    <property type="molecule type" value="Genomic_DNA"/>
</dbReference>
<dbReference type="InterPro" id="IPR008930">
    <property type="entry name" value="Terpenoid_cyclase/PrenylTrfase"/>
</dbReference>
<dbReference type="InterPro" id="IPR050473">
    <property type="entry name" value="A2M/Complement_sys"/>
</dbReference>
<reference evidence="8 9" key="1">
    <citation type="submission" date="2023-08" db="EMBL/GenBank/DDBJ databases">
        <title>A Necator americanus chromosomal reference genome.</title>
        <authorList>
            <person name="Ilik V."/>
            <person name="Petrzelkova K.J."/>
            <person name="Pardy F."/>
            <person name="Fuh T."/>
            <person name="Niatou-Singa F.S."/>
            <person name="Gouil Q."/>
            <person name="Baker L."/>
            <person name="Ritchie M.E."/>
            <person name="Jex A.R."/>
            <person name="Gazzola D."/>
            <person name="Li H."/>
            <person name="Toshio Fujiwara R."/>
            <person name="Zhan B."/>
            <person name="Aroian R.V."/>
            <person name="Pafco B."/>
            <person name="Schwarz E.M."/>
        </authorList>
    </citation>
    <scope>NUCLEOTIDE SEQUENCE [LARGE SCALE GENOMIC DNA]</scope>
    <source>
        <strain evidence="8 9">Aroian</strain>
        <tissue evidence="8">Whole animal</tissue>
    </source>
</reference>
<evidence type="ECO:0000256" key="5">
    <source>
        <dbReference type="SAM" id="SignalP"/>
    </source>
</evidence>
<proteinExistence type="predicted"/>
<evidence type="ECO:0000313" key="9">
    <source>
        <dbReference type="Proteomes" id="UP001303046"/>
    </source>
</evidence>
<name>A0ABR1E9F9_NECAM</name>
<feature type="transmembrane region" description="Helical" evidence="4">
    <location>
        <begin position="2022"/>
        <end position="2040"/>
    </location>
</feature>
<dbReference type="Pfam" id="PF07703">
    <property type="entry name" value="A2M_BRD"/>
    <property type="match status" value="1"/>
</dbReference>
<evidence type="ECO:0000256" key="2">
    <source>
        <dbReference type="ARBA" id="ARBA00022966"/>
    </source>
</evidence>
<dbReference type="SMART" id="SM01359">
    <property type="entry name" value="A2M_N_2"/>
    <property type="match status" value="1"/>
</dbReference>
<evidence type="ECO:0000259" key="6">
    <source>
        <dbReference type="SMART" id="SM01359"/>
    </source>
</evidence>
<dbReference type="PANTHER" id="PTHR11412:SF136">
    <property type="entry name" value="CD109 ANTIGEN"/>
    <property type="match status" value="1"/>
</dbReference>
<dbReference type="SUPFAM" id="SSF48239">
    <property type="entry name" value="Terpenoid cyclases/Protein prenyltransferases"/>
    <property type="match status" value="1"/>
</dbReference>
<dbReference type="Gene3D" id="1.50.10.20">
    <property type="match status" value="1"/>
</dbReference>
<dbReference type="Gene3D" id="2.20.130.20">
    <property type="match status" value="1"/>
</dbReference>
<dbReference type="SMART" id="SM01360">
    <property type="entry name" value="A2M"/>
    <property type="match status" value="1"/>
</dbReference>
<dbReference type="InterPro" id="IPR001599">
    <property type="entry name" value="Macroglobln_a2"/>
</dbReference>
<evidence type="ECO:0000256" key="1">
    <source>
        <dbReference type="ARBA" id="ARBA00022729"/>
    </source>
</evidence>
<keyword evidence="4" id="KW-0472">Membrane</keyword>
<dbReference type="Gene3D" id="2.60.40.1930">
    <property type="match status" value="1"/>
</dbReference>
<evidence type="ECO:0000256" key="3">
    <source>
        <dbReference type="SAM" id="MobiDB-lite"/>
    </source>
</evidence>
<gene>
    <name evidence="8" type="primary">Necator_chrX.g21247</name>
    <name evidence="8" type="ORF">RB195_021086</name>
</gene>
<dbReference type="Proteomes" id="UP001303046">
    <property type="component" value="Unassembled WGS sequence"/>
</dbReference>
<evidence type="ECO:0000259" key="7">
    <source>
        <dbReference type="SMART" id="SM01360"/>
    </source>
</evidence>
<feature type="region of interest" description="Disordered" evidence="3">
    <location>
        <begin position="1484"/>
        <end position="1506"/>
    </location>
</feature>
<feature type="domain" description="Alpha-2-macroglobulin" evidence="7">
    <location>
        <begin position="719"/>
        <end position="811"/>
    </location>
</feature>
<dbReference type="Pfam" id="PF00207">
    <property type="entry name" value="A2M"/>
    <property type="match status" value="1"/>
</dbReference>
<organism evidence="8 9">
    <name type="scientific">Necator americanus</name>
    <name type="common">Human hookworm</name>
    <dbReference type="NCBI Taxonomy" id="51031"/>
    <lineage>
        <taxon>Eukaryota</taxon>
        <taxon>Metazoa</taxon>
        <taxon>Ecdysozoa</taxon>
        <taxon>Nematoda</taxon>
        <taxon>Chromadorea</taxon>
        <taxon>Rhabditida</taxon>
        <taxon>Rhabditina</taxon>
        <taxon>Rhabditomorpha</taxon>
        <taxon>Strongyloidea</taxon>
        <taxon>Ancylostomatidae</taxon>
        <taxon>Bunostominae</taxon>
        <taxon>Necator</taxon>
    </lineage>
</organism>
<keyword evidence="1 5" id="KW-0732">Signal</keyword>
<feature type="compositionally biased region" description="Basic residues" evidence="3">
    <location>
        <begin position="1489"/>
        <end position="1498"/>
    </location>
</feature>
<accession>A0ABR1E9F9</accession>
<dbReference type="InterPro" id="IPR028082">
    <property type="entry name" value="Peripla_BP_I"/>
</dbReference>
<keyword evidence="9" id="KW-1185">Reference proteome</keyword>
<dbReference type="InterPro" id="IPR011625">
    <property type="entry name" value="A2M_N_BRD"/>
</dbReference>
<keyword evidence="4" id="KW-1133">Transmembrane helix</keyword>
<dbReference type="PANTHER" id="PTHR11412">
    <property type="entry name" value="MACROGLOBULIN / COMPLEMENT"/>
    <property type="match status" value="1"/>
</dbReference>
<protein>
    <recommendedName>
        <fullName evidence="10">Alpha-2-macroglobulin family protein</fullName>
    </recommendedName>
</protein>
<keyword evidence="4" id="KW-0812">Transmembrane</keyword>
<evidence type="ECO:0000256" key="4">
    <source>
        <dbReference type="SAM" id="Phobius"/>
    </source>
</evidence>
<dbReference type="SUPFAM" id="SSF53822">
    <property type="entry name" value="Periplasmic binding protein-like I"/>
    <property type="match status" value="1"/>
</dbReference>
<feature type="chain" id="PRO_5047169302" description="Alpha-2-macroglobulin family protein" evidence="5">
    <location>
        <begin position="20"/>
        <end position="2094"/>
    </location>
</feature>
<evidence type="ECO:0000313" key="8">
    <source>
        <dbReference type="EMBL" id="KAK6759261.1"/>
    </source>
</evidence>